<protein>
    <recommendedName>
        <fullName evidence="2">Tyrosine-protein kinase G-rich domain-containing protein</fullName>
    </recommendedName>
</protein>
<gene>
    <name evidence="3" type="ORF">DWW10_14915</name>
</gene>
<keyword evidence="1" id="KW-0472">Membrane</keyword>
<dbReference type="PANTHER" id="PTHR32309:SF13">
    <property type="entry name" value="FERRIC ENTEROBACTIN TRANSPORT PROTEIN FEPE"/>
    <property type="match status" value="1"/>
</dbReference>
<keyword evidence="1" id="KW-1133">Transmembrane helix</keyword>
<evidence type="ECO:0000256" key="1">
    <source>
        <dbReference type="SAM" id="Phobius"/>
    </source>
</evidence>
<organism evidence="3 4">
    <name type="scientific">Bacteroides intestinalis</name>
    <dbReference type="NCBI Taxonomy" id="329854"/>
    <lineage>
        <taxon>Bacteria</taxon>
        <taxon>Pseudomonadati</taxon>
        <taxon>Bacteroidota</taxon>
        <taxon>Bacteroidia</taxon>
        <taxon>Bacteroidales</taxon>
        <taxon>Bacteroidaceae</taxon>
        <taxon>Bacteroides</taxon>
    </lineage>
</organism>
<sequence length="518" mass="59252">MNDENIHIGKLLKQFLCYWKIYIPIGIICLISAICFLIVTPKEYEFTARMRLIGNNHGMMSELKMLKTSGISALLGGSTSGISIEDEIIVLTSRTNMTKAILQTNYQMEIRQQRGLKKVLLYGKDVPFTVLFPEQFLDTISEPVKIKMTLSNGMMQSAKIQSELFETMKVQDQSLPCRLQLPVGTIMLVPNSEISTFGKQTFNIKITPLQKVYEDLYKNMTAGAEETISDIILLSFDNENKQRGRDFLNELMSVFNQYSRNVKVQEAELNAQFVRSRLDTITTELAYLEHKIETYKKLNNIPEPTLYAKVAMTGKQELESVILETEARIKMMDYVVEYMQNPENEYASIPAFEGIGEKSIALYNQLVLDRERLLLASEKGNPALLLADKQLAEQRKMLLETIAATRNSIKASLNEFNKKNHIFNSQLSELPTQEREYIEMKRQQKIKETIYLFLMQKLQEKSLINSPDEQAGRIVDAAYCSAKPVFPKKLIVLAIAFIIACILSLISIYLKVFVFTKR</sequence>
<reference evidence="3 4" key="1">
    <citation type="submission" date="2018-08" db="EMBL/GenBank/DDBJ databases">
        <title>A genome reference for cultivated species of the human gut microbiota.</title>
        <authorList>
            <person name="Zou Y."/>
            <person name="Xue W."/>
            <person name="Luo G."/>
        </authorList>
    </citation>
    <scope>NUCLEOTIDE SEQUENCE [LARGE SCALE GENOMIC DNA]</scope>
    <source>
        <strain evidence="3 4">AF14-32</strain>
    </source>
</reference>
<dbReference type="InterPro" id="IPR050445">
    <property type="entry name" value="Bact_polysacc_biosynth/exp"/>
</dbReference>
<dbReference type="GO" id="GO:0004713">
    <property type="term" value="F:protein tyrosine kinase activity"/>
    <property type="evidence" value="ECO:0007669"/>
    <property type="project" value="TreeGrafter"/>
</dbReference>
<evidence type="ECO:0000259" key="2">
    <source>
        <dbReference type="Pfam" id="PF13807"/>
    </source>
</evidence>
<feature type="transmembrane region" description="Helical" evidence="1">
    <location>
        <begin position="21"/>
        <end position="39"/>
    </location>
</feature>
<evidence type="ECO:0000313" key="3">
    <source>
        <dbReference type="EMBL" id="RGV51966.1"/>
    </source>
</evidence>
<dbReference type="PANTHER" id="PTHR32309">
    <property type="entry name" value="TYROSINE-PROTEIN KINASE"/>
    <property type="match status" value="1"/>
</dbReference>
<dbReference type="RefSeq" id="WP_022392130.1">
    <property type="nucleotide sequence ID" value="NZ_QRZF01000010.1"/>
</dbReference>
<feature type="domain" description="Tyrosine-protein kinase G-rich" evidence="2">
    <location>
        <begin position="434"/>
        <end position="511"/>
    </location>
</feature>
<keyword evidence="1" id="KW-0812">Transmembrane</keyword>
<dbReference type="InterPro" id="IPR032807">
    <property type="entry name" value="GNVR"/>
</dbReference>
<dbReference type="Proteomes" id="UP000283850">
    <property type="component" value="Unassembled WGS sequence"/>
</dbReference>
<dbReference type="AlphaFoldDB" id="A0A412Y3F8"/>
<name>A0A412Y3F8_9BACE</name>
<dbReference type="GO" id="GO:0005886">
    <property type="term" value="C:plasma membrane"/>
    <property type="evidence" value="ECO:0007669"/>
    <property type="project" value="TreeGrafter"/>
</dbReference>
<evidence type="ECO:0000313" key="4">
    <source>
        <dbReference type="Proteomes" id="UP000283850"/>
    </source>
</evidence>
<comment type="caution">
    <text evidence="3">The sequence shown here is derived from an EMBL/GenBank/DDBJ whole genome shotgun (WGS) entry which is preliminary data.</text>
</comment>
<dbReference type="EMBL" id="QRZF01000010">
    <property type="protein sequence ID" value="RGV51966.1"/>
    <property type="molecule type" value="Genomic_DNA"/>
</dbReference>
<accession>A0A412Y3F8</accession>
<dbReference type="Pfam" id="PF13807">
    <property type="entry name" value="GNVR"/>
    <property type="match status" value="1"/>
</dbReference>
<feature type="transmembrane region" description="Helical" evidence="1">
    <location>
        <begin position="490"/>
        <end position="510"/>
    </location>
</feature>
<proteinExistence type="predicted"/>